<evidence type="ECO:0000256" key="1">
    <source>
        <dbReference type="SAM" id="MobiDB-lite"/>
    </source>
</evidence>
<accession>X0VIU0</accession>
<dbReference type="AlphaFoldDB" id="X0VIU0"/>
<sequence length="92" mass="10319">MKSEDLKKEIIHAGRRAVEQLIKVAKEDIIKPDPDDELAADRLKNAAATKKLAIFDAFEILNKIDLEEEVINSGGQVNKTDTKQGFAERRSK</sequence>
<name>X0VIU0_9ZZZZ</name>
<organism evidence="2">
    <name type="scientific">marine sediment metagenome</name>
    <dbReference type="NCBI Taxonomy" id="412755"/>
    <lineage>
        <taxon>unclassified sequences</taxon>
        <taxon>metagenomes</taxon>
        <taxon>ecological metagenomes</taxon>
    </lineage>
</organism>
<evidence type="ECO:0000313" key="2">
    <source>
        <dbReference type="EMBL" id="GAG12408.1"/>
    </source>
</evidence>
<comment type="caution">
    <text evidence="2">The sequence shown here is derived from an EMBL/GenBank/DDBJ whole genome shotgun (WGS) entry which is preliminary data.</text>
</comment>
<gene>
    <name evidence="2" type="ORF">S01H1_41270</name>
</gene>
<proteinExistence type="predicted"/>
<protein>
    <submittedName>
        <fullName evidence="2">Uncharacterized protein</fullName>
    </submittedName>
</protein>
<feature type="compositionally biased region" description="Basic and acidic residues" evidence="1">
    <location>
        <begin position="80"/>
        <end position="92"/>
    </location>
</feature>
<reference evidence="2" key="1">
    <citation type="journal article" date="2014" name="Front. Microbiol.">
        <title>High frequency of phylogenetically diverse reductive dehalogenase-homologous genes in deep subseafloor sedimentary metagenomes.</title>
        <authorList>
            <person name="Kawai M."/>
            <person name="Futagami T."/>
            <person name="Toyoda A."/>
            <person name="Takaki Y."/>
            <person name="Nishi S."/>
            <person name="Hori S."/>
            <person name="Arai W."/>
            <person name="Tsubouchi T."/>
            <person name="Morono Y."/>
            <person name="Uchiyama I."/>
            <person name="Ito T."/>
            <person name="Fujiyama A."/>
            <person name="Inagaki F."/>
            <person name="Takami H."/>
        </authorList>
    </citation>
    <scope>NUCLEOTIDE SEQUENCE</scope>
    <source>
        <strain evidence="2">Expedition CK06-06</strain>
    </source>
</reference>
<feature type="region of interest" description="Disordered" evidence="1">
    <location>
        <begin position="72"/>
        <end position="92"/>
    </location>
</feature>
<dbReference type="EMBL" id="BARS01026170">
    <property type="protein sequence ID" value="GAG12408.1"/>
    <property type="molecule type" value="Genomic_DNA"/>
</dbReference>